<name>A0ACB8AG83_9AGAM</name>
<proteinExistence type="predicted"/>
<accession>A0ACB8AG83</accession>
<reference evidence="1" key="1">
    <citation type="journal article" date="2021" name="New Phytol.">
        <title>Evolutionary innovations through gain and loss of genes in the ectomycorrhizal Boletales.</title>
        <authorList>
            <person name="Wu G."/>
            <person name="Miyauchi S."/>
            <person name="Morin E."/>
            <person name="Kuo A."/>
            <person name="Drula E."/>
            <person name="Varga T."/>
            <person name="Kohler A."/>
            <person name="Feng B."/>
            <person name="Cao Y."/>
            <person name="Lipzen A."/>
            <person name="Daum C."/>
            <person name="Hundley H."/>
            <person name="Pangilinan J."/>
            <person name="Johnson J."/>
            <person name="Barry K."/>
            <person name="LaButti K."/>
            <person name="Ng V."/>
            <person name="Ahrendt S."/>
            <person name="Min B."/>
            <person name="Choi I.G."/>
            <person name="Park H."/>
            <person name="Plett J.M."/>
            <person name="Magnuson J."/>
            <person name="Spatafora J.W."/>
            <person name="Nagy L.G."/>
            <person name="Henrissat B."/>
            <person name="Grigoriev I.V."/>
            <person name="Yang Z.L."/>
            <person name="Xu J."/>
            <person name="Martin F.M."/>
        </authorList>
    </citation>
    <scope>NUCLEOTIDE SEQUENCE</scope>
    <source>
        <strain evidence="1">ATCC 28755</strain>
    </source>
</reference>
<protein>
    <submittedName>
        <fullName evidence="1">Permease for cytosine/purines, uracil, thiamine, allantoin-domain-containing protein</fullName>
    </submittedName>
</protein>
<evidence type="ECO:0000313" key="1">
    <source>
        <dbReference type="EMBL" id="KAH7912192.1"/>
    </source>
</evidence>
<dbReference type="Proteomes" id="UP000790377">
    <property type="component" value="Unassembled WGS sequence"/>
</dbReference>
<organism evidence="1 2">
    <name type="scientific">Hygrophoropsis aurantiaca</name>
    <dbReference type="NCBI Taxonomy" id="72124"/>
    <lineage>
        <taxon>Eukaryota</taxon>
        <taxon>Fungi</taxon>
        <taxon>Dikarya</taxon>
        <taxon>Basidiomycota</taxon>
        <taxon>Agaricomycotina</taxon>
        <taxon>Agaricomycetes</taxon>
        <taxon>Agaricomycetidae</taxon>
        <taxon>Boletales</taxon>
        <taxon>Coniophorineae</taxon>
        <taxon>Hygrophoropsidaceae</taxon>
        <taxon>Hygrophoropsis</taxon>
    </lineage>
</organism>
<keyword evidence="2" id="KW-1185">Reference proteome</keyword>
<comment type="caution">
    <text evidence="1">The sequence shown here is derived from an EMBL/GenBank/DDBJ whole genome shotgun (WGS) entry which is preliminary data.</text>
</comment>
<dbReference type="EMBL" id="MU267657">
    <property type="protein sequence ID" value="KAH7912192.1"/>
    <property type="molecule type" value="Genomic_DNA"/>
</dbReference>
<sequence length="558" mass="61541">MNRVQNFVKGFEVFRGSEPQDAANTSSTSADDLLPVPSNKRTWVSFNFIAFWIADCININTWMIASGMIQSGMSWWQAWLSVCLGYGIVAPFIVLNARPGAMFHITFPAVSRASFGTFGSLWCVFNRAAMACIWYGVQASIGGTCVLVVLRAMWPSVNSIPNSLPISSGTNTADFMSFFLFWLISLPLIWFPIHKIRHFFTVTTIIAPVADVVFLIWCIVKAKGVGPIIRQRGTIHGSQLAWSMIAGAMSCISNKVTLVTNAPDFASRARYPSAAVYPQLITMPLTYCLLSLVGVLVSSSSQAIYGEAIWSPVDLLNMFLDDDPSPATRFGVWFIAVSFVFAQTTFDFDGDLTEKYFSTNISANSVSAGCDLTALFPRFINIRRGGYIAAIVGLCMCPWNLVKSSNSFTSYVSAYSVFLSSIAGVMATEYWIIRKGHYRVKDLYVTQKDSWYWYTCGINIRAYAAYIAGILINVVGFAGARQFIFIAGRTVPVAATRIYDLSFFTGFGTSAIVYWSLNRLFPVPGAAHTFKEVDLSNYTPANSELQSEVGSKDVDELS</sequence>
<evidence type="ECO:0000313" key="2">
    <source>
        <dbReference type="Proteomes" id="UP000790377"/>
    </source>
</evidence>
<gene>
    <name evidence="1" type="ORF">BJ138DRAFT_1112571</name>
</gene>